<organism evidence="1">
    <name type="scientific">Ornithinibacillus sp. 4-3</name>
    <dbReference type="NCBI Taxonomy" id="3231488"/>
    <lineage>
        <taxon>Bacteria</taxon>
        <taxon>Bacillati</taxon>
        <taxon>Bacillota</taxon>
        <taxon>Bacilli</taxon>
        <taxon>Bacillales</taxon>
        <taxon>Bacillaceae</taxon>
        <taxon>Ornithinibacillus</taxon>
    </lineage>
</organism>
<dbReference type="RefSeq" id="WP_368652395.1">
    <property type="nucleotide sequence ID" value="NZ_CP162599.1"/>
</dbReference>
<accession>A0AB39HLV4</accession>
<gene>
    <name evidence="1" type="ORF">AB4Y30_11590</name>
</gene>
<protein>
    <recommendedName>
        <fullName evidence="2">Phage protein</fullName>
    </recommendedName>
</protein>
<reference evidence="1" key="1">
    <citation type="submission" date="2024-07" db="EMBL/GenBank/DDBJ databases">
        <title>Halotolerant mesophilic bacterium Ornithinibacillus sp. 4-3, sp. nov., isolated from soil.</title>
        <authorList>
            <person name="Sidarenka A.V."/>
            <person name="Guliayeva D.E."/>
            <person name="Leanovich S.I."/>
            <person name="Hileuskaya K.S."/>
            <person name="Akhremchuk A.E."/>
            <person name="Sikolenko M.A."/>
            <person name="Valentovich L.N."/>
        </authorList>
    </citation>
    <scope>NUCLEOTIDE SEQUENCE</scope>
    <source>
        <strain evidence="1">4-3</strain>
    </source>
</reference>
<evidence type="ECO:0000313" key="1">
    <source>
        <dbReference type="EMBL" id="XDK31669.1"/>
    </source>
</evidence>
<sequence length="250" mass="28237">MIKDAIRYIKEQLIKPDERIVDIQDANDVDRTFVIDEQGRALEIRPLDNRANYELELNTLTGLVDYIKSNQERNEHPLFIQVINEKKVALVSTLNSEGNRETLVLSHAIVPTFGFDTFYSVEKLIIALQAQFVQTKDRELILQVIGNIQEDNVRGTSDDGVSQAVTVKTGVASAVDVKVPNPVTLAPYRTFLEVEQPESEFIFRMKEGPSAAIFEADGGQWRNHAIQNIHDYLAAELADEIEDKRITIIS</sequence>
<proteinExistence type="predicted"/>
<dbReference type="EMBL" id="CP162599">
    <property type="protein sequence ID" value="XDK31669.1"/>
    <property type="molecule type" value="Genomic_DNA"/>
</dbReference>
<evidence type="ECO:0008006" key="2">
    <source>
        <dbReference type="Google" id="ProtNLM"/>
    </source>
</evidence>
<name>A0AB39HLV4_9BACI</name>
<dbReference type="AlphaFoldDB" id="A0AB39HLV4"/>